<dbReference type="AlphaFoldDB" id="A0AA39X4D0"/>
<sequence>MVVTTIITTDHNSGLNLKNEPIPYDIDPLLRPPKSDDEDWVPCLVPNFDEDPWLWVRHLPGIHRVQVVGQGVEVAIRKSYVPWLIQNRFLFEQCQEGSRRWHGVYTSGMLPEAIEAAKVRFLSTAAFGLSSGVGFGLDRYYHDHTAGQCDLCPAIEWAILVRDIVSSDRLIFCRFLLRCAFLGLHLLGDYNSASAREIVDRGEKEWAEHFRQLGANKVRRVPQRDLGGELHKVALLRGVLEAVGGRRDVRQHRFDLALPVNKSFAAFGDILGLNVSAEDLASFGSFDVATMEANLLASRVFNGVLPVTKTHVGFRAIPGEELLQCIPIGVPDELRRVLPTELVHSIGHGDLRKMQVILSTLYCSRLEDAEVHALVLICDTAQYPTATPGLRSWLASEKGKRFYQDTLASMRESRSLELTASAVAALLWRSRVLSLDSSLGPTNSSYLRDFARLLDGSGGLRERAVLRSVAHSFERAVGDKCHPAVRHCVYSVVEAEGISGLSLDIMDGLSDTYWSHMVAGLPHKDALEKTWEEFRSRADREDDWFFV</sequence>
<organism evidence="1 2">
    <name type="scientific">Immersiella caudata</name>
    <dbReference type="NCBI Taxonomy" id="314043"/>
    <lineage>
        <taxon>Eukaryota</taxon>
        <taxon>Fungi</taxon>
        <taxon>Dikarya</taxon>
        <taxon>Ascomycota</taxon>
        <taxon>Pezizomycotina</taxon>
        <taxon>Sordariomycetes</taxon>
        <taxon>Sordariomycetidae</taxon>
        <taxon>Sordariales</taxon>
        <taxon>Lasiosphaeriaceae</taxon>
        <taxon>Immersiella</taxon>
    </lineage>
</organism>
<keyword evidence="2" id="KW-1185">Reference proteome</keyword>
<name>A0AA39X4D0_9PEZI</name>
<comment type="caution">
    <text evidence="1">The sequence shown here is derived from an EMBL/GenBank/DDBJ whole genome shotgun (WGS) entry which is preliminary data.</text>
</comment>
<evidence type="ECO:0000313" key="2">
    <source>
        <dbReference type="Proteomes" id="UP001175000"/>
    </source>
</evidence>
<proteinExistence type="predicted"/>
<evidence type="ECO:0000313" key="1">
    <source>
        <dbReference type="EMBL" id="KAK0627089.1"/>
    </source>
</evidence>
<accession>A0AA39X4D0</accession>
<reference evidence="1" key="1">
    <citation type="submission" date="2023-06" db="EMBL/GenBank/DDBJ databases">
        <title>Genome-scale phylogeny and comparative genomics of the fungal order Sordariales.</title>
        <authorList>
            <consortium name="Lawrence Berkeley National Laboratory"/>
            <person name="Hensen N."/>
            <person name="Bonometti L."/>
            <person name="Westerberg I."/>
            <person name="Brannstrom I.O."/>
            <person name="Guillou S."/>
            <person name="Cros-Aarteil S."/>
            <person name="Calhoun S."/>
            <person name="Haridas S."/>
            <person name="Kuo A."/>
            <person name="Mondo S."/>
            <person name="Pangilinan J."/>
            <person name="Riley R."/>
            <person name="Labutti K."/>
            <person name="Andreopoulos B."/>
            <person name="Lipzen A."/>
            <person name="Chen C."/>
            <person name="Yanf M."/>
            <person name="Daum C."/>
            <person name="Ng V."/>
            <person name="Clum A."/>
            <person name="Steindorff A."/>
            <person name="Ohm R."/>
            <person name="Martin F."/>
            <person name="Silar P."/>
            <person name="Natvig D."/>
            <person name="Lalanne C."/>
            <person name="Gautier V."/>
            <person name="Ament-Velasquez S.L."/>
            <person name="Kruys A."/>
            <person name="Hutchinson M.I."/>
            <person name="Powell A.J."/>
            <person name="Barry K."/>
            <person name="Miller A.N."/>
            <person name="Grigoriev I.V."/>
            <person name="Debuchy R."/>
            <person name="Gladieux P."/>
            <person name="Thoren M.H."/>
            <person name="Johannesson H."/>
        </authorList>
    </citation>
    <scope>NUCLEOTIDE SEQUENCE</scope>
    <source>
        <strain evidence="1">CBS 606.72</strain>
    </source>
</reference>
<dbReference type="EMBL" id="JAULSU010000002">
    <property type="protein sequence ID" value="KAK0627089.1"/>
    <property type="molecule type" value="Genomic_DNA"/>
</dbReference>
<protein>
    <submittedName>
        <fullName evidence="1">Uncharacterized protein</fullName>
    </submittedName>
</protein>
<gene>
    <name evidence="1" type="ORF">B0T14DRAFT_511755</name>
</gene>
<dbReference type="Proteomes" id="UP001175000">
    <property type="component" value="Unassembled WGS sequence"/>
</dbReference>